<dbReference type="RefSeq" id="WP_301134498.1">
    <property type="nucleotide sequence ID" value="NZ_JAUHPW010000008.1"/>
</dbReference>
<evidence type="ECO:0000259" key="8">
    <source>
        <dbReference type="Pfam" id="PF08532"/>
    </source>
</evidence>
<dbReference type="SUPFAM" id="SSF52317">
    <property type="entry name" value="Class I glutamine amidotransferase-like"/>
    <property type="match status" value="1"/>
</dbReference>
<gene>
    <name evidence="9" type="ORF">QQX09_10750</name>
</gene>
<comment type="similarity">
    <text evidence="2 6">Belongs to the glycosyl hydrolase 42 family.</text>
</comment>
<evidence type="ECO:0000256" key="5">
    <source>
        <dbReference type="ARBA" id="ARBA00023295"/>
    </source>
</evidence>
<dbReference type="CDD" id="cd03143">
    <property type="entry name" value="A4_beta-galactosidase_middle_domain"/>
    <property type="match status" value="1"/>
</dbReference>
<dbReference type="InterPro" id="IPR003476">
    <property type="entry name" value="Glyco_hydro_42"/>
</dbReference>
<organism evidence="9 10">
    <name type="scientific">Demequina litoralis</name>
    <dbReference type="NCBI Taxonomy" id="3051660"/>
    <lineage>
        <taxon>Bacteria</taxon>
        <taxon>Bacillati</taxon>
        <taxon>Actinomycetota</taxon>
        <taxon>Actinomycetes</taxon>
        <taxon>Micrococcales</taxon>
        <taxon>Demequinaceae</taxon>
        <taxon>Demequina</taxon>
    </lineage>
</organism>
<dbReference type="PANTHER" id="PTHR36447:SF1">
    <property type="entry name" value="BETA-GALACTOSIDASE GANA"/>
    <property type="match status" value="1"/>
</dbReference>
<dbReference type="Pfam" id="PF08532">
    <property type="entry name" value="Glyco_hydro_42M"/>
    <property type="match status" value="1"/>
</dbReference>
<dbReference type="Proteomes" id="UP001172728">
    <property type="component" value="Unassembled WGS sequence"/>
</dbReference>
<dbReference type="PIRSF" id="PIRSF001084">
    <property type="entry name" value="B-galactosidase"/>
    <property type="match status" value="1"/>
</dbReference>
<evidence type="ECO:0000256" key="3">
    <source>
        <dbReference type="ARBA" id="ARBA00012756"/>
    </source>
</evidence>
<feature type="domain" description="Glycoside hydrolase family 42 N-terminal" evidence="7">
    <location>
        <begin position="10"/>
        <end position="377"/>
    </location>
</feature>
<evidence type="ECO:0000259" key="7">
    <source>
        <dbReference type="Pfam" id="PF02449"/>
    </source>
</evidence>
<comment type="catalytic activity">
    <reaction evidence="1 6">
        <text>Hydrolysis of terminal non-reducing beta-D-galactose residues in beta-D-galactosides.</text>
        <dbReference type="EC" id="3.2.1.23"/>
    </reaction>
</comment>
<dbReference type="EC" id="3.2.1.23" evidence="3 6"/>
<evidence type="ECO:0000256" key="1">
    <source>
        <dbReference type="ARBA" id="ARBA00001412"/>
    </source>
</evidence>
<dbReference type="InterPro" id="IPR013529">
    <property type="entry name" value="Glyco_hydro_42_N"/>
</dbReference>
<keyword evidence="5 6" id="KW-0326">Glycosidase</keyword>
<accession>A0ABT8GBI3</accession>
<keyword evidence="4 6" id="KW-0378">Hydrolase</keyword>
<evidence type="ECO:0000313" key="10">
    <source>
        <dbReference type="Proteomes" id="UP001172728"/>
    </source>
</evidence>
<dbReference type="PANTHER" id="PTHR36447">
    <property type="entry name" value="BETA-GALACTOSIDASE GANA"/>
    <property type="match status" value="1"/>
</dbReference>
<evidence type="ECO:0000256" key="2">
    <source>
        <dbReference type="ARBA" id="ARBA00005940"/>
    </source>
</evidence>
<comment type="caution">
    <text evidence="9">The sequence shown here is derived from an EMBL/GenBank/DDBJ whole genome shotgun (WGS) entry which is preliminary data.</text>
</comment>
<proteinExistence type="inferred from homology"/>
<dbReference type="InterPro" id="IPR013738">
    <property type="entry name" value="Beta_galactosidase_Trimer"/>
</dbReference>
<dbReference type="InterPro" id="IPR029062">
    <property type="entry name" value="Class_I_gatase-like"/>
</dbReference>
<name>A0ABT8GBI3_9MICO</name>
<evidence type="ECO:0000256" key="4">
    <source>
        <dbReference type="ARBA" id="ARBA00022801"/>
    </source>
</evidence>
<dbReference type="Gene3D" id="3.20.20.80">
    <property type="entry name" value="Glycosidases"/>
    <property type="match status" value="1"/>
</dbReference>
<feature type="domain" description="Beta-galactosidase trimerisation" evidence="8">
    <location>
        <begin position="389"/>
        <end position="603"/>
    </location>
</feature>
<reference evidence="9" key="1">
    <citation type="submission" date="2023-06" db="EMBL/GenBank/DDBJ databases">
        <title>Sysu t00192.</title>
        <authorList>
            <person name="Gao L."/>
            <person name="Fang B.-Z."/>
            <person name="Li W.-J."/>
        </authorList>
    </citation>
    <scope>NUCLEOTIDE SEQUENCE</scope>
    <source>
        <strain evidence="9">SYSU T00192</strain>
    </source>
</reference>
<dbReference type="Pfam" id="PF02449">
    <property type="entry name" value="Glyco_hydro_42"/>
    <property type="match status" value="1"/>
</dbReference>
<dbReference type="InterPro" id="IPR017853">
    <property type="entry name" value="GH"/>
</dbReference>
<dbReference type="Gene3D" id="3.40.50.880">
    <property type="match status" value="1"/>
</dbReference>
<evidence type="ECO:0000256" key="6">
    <source>
        <dbReference type="PIRNR" id="PIRNR001084"/>
    </source>
</evidence>
<evidence type="ECO:0000313" key="9">
    <source>
        <dbReference type="EMBL" id="MDN4476334.1"/>
    </source>
</evidence>
<dbReference type="EMBL" id="JAUHPW010000008">
    <property type="protein sequence ID" value="MDN4476334.1"/>
    <property type="molecule type" value="Genomic_DNA"/>
</dbReference>
<protein>
    <recommendedName>
        <fullName evidence="3 6">Beta-galactosidase</fullName>
        <shortName evidence="6">Beta-gal</shortName>
        <ecNumber evidence="3 6">3.2.1.23</ecNumber>
    </recommendedName>
</protein>
<dbReference type="SUPFAM" id="SSF51445">
    <property type="entry name" value="(Trans)glycosidases"/>
    <property type="match status" value="1"/>
</dbReference>
<keyword evidence="10" id="KW-1185">Reference proteome</keyword>
<sequence length="652" mass="71209">MFDSLWYGGDYNPEQWTPDVWDEDVRLMQRAGVTVATVAVFSWARLEPADGEFDFAWLDDVLDRLHAGGIGVDLATATAAPPPWLVREHPDVLPVMADGTVLGVGSRQHYSPSSATYRTYAARLATRIVDRYADHPAVIAWHVNNEYGCHVPRCWSDESAGAFRVWLAERYGDIETLNDAWGTAFWSQHYASFDEVMPPRAAPASINPTEQLDFDRFSSDALLALHRMECDIIRARSDKPITTNFMGFFKPVDYWRWAQHVDFVTDDAYPDPADPRAIPFAAAVRDLMRSLAGDKPWLLMEQATSAVNWRPRNAPKPAGMFRRLSLQSIARGADGIMQFQWRQSVRGSEKFHSAMVPHAGEDTRIYREVCALGEELAGLTSVIGSRVPASTAILFDWDSWWAVEQTDTPARVSYLQSVLAWHGALYRAGVTVDFASKDSSLDGYDLVIVPTMQVVTPEVQQRVAAARERGATVLVTYQSAILDEGLGVLPGGYLGSWQELLGVRVEEFAPYAQPDQFFDAPAGAPSSTLAGELAGEIEGWSEVVHADAAEVLATFTEGLAADGPAITRRAGSEGAGAAWYVATQPSEALADAVVARLLADSGVAPVARSASADVETVRRGDRLFLINHGATAAEVEWDGGSATVEAGDVTII</sequence>